<dbReference type="Proteomes" id="UP001163603">
    <property type="component" value="Chromosome 3"/>
</dbReference>
<evidence type="ECO:0000313" key="2">
    <source>
        <dbReference type="Proteomes" id="UP001163603"/>
    </source>
</evidence>
<reference evidence="2" key="1">
    <citation type="journal article" date="2023" name="G3 (Bethesda)">
        <title>Genome assembly and association tests identify interacting loci associated with vigor, precocity, and sex in interspecific pistachio rootstocks.</title>
        <authorList>
            <person name="Palmer W."/>
            <person name="Jacygrad E."/>
            <person name="Sagayaradj S."/>
            <person name="Cavanaugh K."/>
            <person name="Han R."/>
            <person name="Bertier L."/>
            <person name="Beede B."/>
            <person name="Kafkas S."/>
            <person name="Golino D."/>
            <person name="Preece J."/>
            <person name="Michelmore R."/>
        </authorList>
    </citation>
    <scope>NUCLEOTIDE SEQUENCE [LARGE SCALE GENOMIC DNA]</scope>
</reference>
<evidence type="ECO:0000313" key="1">
    <source>
        <dbReference type="EMBL" id="KAJ0046425.1"/>
    </source>
</evidence>
<gene>
    <name evidence="1" type="ORF">Pint_05636</name>
</gene>
<sequence length="461" mass="52218">MNIMPSNLTKFSSLVLLFVFLFLRNADCGQIVRTLPGYTGTLPFKLETGYVSVGDSELFYLFVESQGNPEVDPVLFYVVGGPGPLQFNQTDYTGGLPSLHLYPYTWTKTASIVFVDSPVGSGYSYASTVAGFVLSDSKFAYQTYNFIRTWLNEHPQYIPNRVVLATDSYSGIVAPIVVQKILEDNKAGVEPSISILGYISGSPHSDLELEVNDEIPQAHQLGLISKAIYESAKDYCNGSYVDWGTTTVSADCEEYLEIMDNLTEQINGEMVLAPKCATIKPKSNNDRRKRRFLKENSKHYRLPPGANDYWCKDFAYLLSTIWANDKGVQSALHVREGTSQEWRRCNLTLKTNYDVDIGSNFDYHKNLTKTGIQVLLYGGDHDLVVPHISTEYWLTELDITLDEDWRPWYVGGQVAGYTMKYSNYGYRLTYATSKGSGHSPTEWKGRESYEMFERWIHFYPL</sequence>
<accession>A0ACC0Z5H7</accession>
<organism evidence="1 2">
    <name type="scientific">Pistacia integerrima</name>
    <dbReference type="NCBI Taxonomy" id="434235"/>
    <lineage>
        <taxon>Eukaryota</taxon>
        <taxon>Viridiplantae</taxon>
        <taxon>Streptophyta</taxon>
        <taxon>Embryophyta</taxon>
        <taxon>Tracheophyta</taxon>
        <taxon>Spermatophyta</taxon>
        <taxon>Magnoliopsida</taxon>
        <taxon>eudicotyledons</taxon>
        <taxon>Gunneridae</taxon>
        <taxon>Pentapetalae</taxon>
        <taxon>rosids</taxon>
        <taxon>malvids</taxon>
        <taxon>Sapindales</taxon>
        <taxon>Anacardiaceae</taxon>
        <taxon>Pistacia</taxon>
    </lineage>
</organism>
<keyword evidence="2" id="KW-1185">Reference proteome</keyword>
<comment type="caution">
    <text evidence="1">The sequence shown here is derived from an EMBL/GenBank/DDBJ whole genome shotgun (WGS) entry which is preliminary data.</text>
</comment>
<dbReference type="EMBL" id="CM047738">
    <property type="protein sequence ID" value="KAJ0046425.1"/>
    <property type="molecule type" value="Genomic_DNA"/>
</dbReference>
<protein>
    <submittedName>
        <fullName evidence="1">Uncharacterized protein</fullName>
    </submittedName>
</protein>
<proteinExistence type="predicted"/>
<name>A0ACC0Z5H7_9ROSI</name>